<sequence length="445" mass="47845">MAPAFIMVIALVTYSIPPKAVETRFSLANSGLVSLVLFHSGLKSTLPVTGILTKADYLMIACYLALSSSFVITALILSLRFNEYPRTAHAVFIWSRILGPFLTILFFLGTEFGQKPSRLPQLFGLAFGLVATALLLRCCVALRAQLRVPPDHRFAVLRRLGHSQPKSERGKAIKRLSRVLLRGGKAALSLVPSPLRPRSADPQSYAHLSSAASLSAPPSTAVGDRTAPQIAAYEARSEREAAELYRSLAGEELQQRAVVEDESSLLATSASPPTAFRGVPPPIATADSRGGDGRESGWSVAGSIESLVALQRSTSEQMGALQRQLEALQEMQRKQLDHARRESTLPRETELQVLLPRHRSPGAPPQLPQSASVDARLGSVADLSLSSRALTDGAEEPADGAPEAPPREEPGESRGSDETGWRAAIVANTAPQHFAPVQQHPQAPY</sequence>
<evidence type="ECO:0000313" key="4">
    <source>
        <dbReference type="EMBL" id="CAE0558804.1"/>
    </source>
</evidence>
<feature type="compositionally biased region" description="Low complexity" evidence="2">
    <location>
        <begin position="206"/>
        <end position="221"/>
    </location>
</feature>
<feature type="transmembrane region" description="Helical" evidence="3">
    <location>
        <begin position="25"/>
        <end position="46"/>
    </location>
</feature>
<gene>
    <name evidence="4" type="ORF">EHUX00137_LOCUS23180</name>
</gene>
<dbReference type="InterPro" id="IPR036719">
    <property type="entry name" value="Neuro-gated_channel_TM_sf"/>
</dbReference>
<keyword evidence="1" id="KW-0175">Coiled coil</keyword>
<keyword evidence="3" id="KW-0812">Transmembrane</keyword>
<keyword evidence="3" id="KW-0472">Membrane</keyword>
<dbReference type="GO" id="GO:0016020">
    <property type="term" value="C:membrane"/>
    <property type="evidence" value="ECO:0007669"/>
    <property type="project" value="InterPro"/>
</dbReference>
<name>A0A7S3WHW5_EMIHU</name>
<feature type="compositionally biased region" description="Basic and acidic residues" evidence="2">
    <location>
        <begin position="405"/>
        <end position="420"/>
    </location>
</feature>
<dbReference type="SUPFAM" id="SSF90112">
    <property type="entry name" value="Neurotransmitter-gated ion-channel transmembrane pore"/>
    <property type="match status" value="1"/>
</dbReference>
<dbReference type="AlphaFoldDB" id="A0A7S3WHW5"/>
<feature type="region of interest" description="Disordered" evidence="2">
    <location>
        <begin position="192"/>
        <end position="226"/>
    </location>
</feature>
<dbReference type="GO" id="GO:0006811">
    <property type="term" value="P:monoatomic ion transport"/>
    <property type="evidence" value="ECO:0007669"/>
    <property type="project" value="InterPro"/>
</dbReference>
<feature type="transmembrane region" description="Helical" evidence="3">
    <location>
        <begin position="91"/>
        <end position="110"/>
    </location>
</feature>
<protein>
    <submittedName>
        <fullName evidence="4">Uncharacterized protein</fullName>
    </submittedName>
</protein>
<evidence type="ECO:0000256" key="1">
    <source>
        <dbReference type="SAM" id="Coils"/>
    </source>
</evidence>
<dbReference type="EMBL" id="HBIR01029949">
    <property type="protein sequence ID" value="CAE0558804.1"/>
    <property type="molecule type" value="Transcribed_RNA"/>
</dbReference>
<organism evidence="4">
    <name type="scientific">Emiliania huxleyi</name>
    <name type="common">Coccolithophore</name>
    <name type="synonym">Pontosphaera huxleyi</name>
    <dbReference type="NCBI Taxonomy" id="2903"/>
    <lineage>
        <taxon>Eukaryota</taxon>
        <taxon>Haptista</taxon>
        <taxon>Haptophyta</taxon>
        <taxon>Prymnesiophyceae</taxon>
        <taxon>Isochrysidales</taxon>
        <taxon>Noelaerhabdaceae</taxon>
        <taxon>Emiliania</taxon>
    </lineage>
</organism>
<feature type="region of interest" description="Disordered" evidence="2">
    <location>
        <begin position="384"/>
        <end position="445"/>
    </location>
</feature>
<reference evidence="4" key="1">
    <citation type="submission" date="2021-01" db="EMBL/GenBank/DDBJ databases">
        <authorList>
            <person name="Corre E."/>
            <person name="Pelletier E."/>
            <person name="Niang G."/>
            <person name="Scheremetjew M."/>
            <person name="Finn R."/>
            <person name="Kale V."/>
            <person name="Holt S."/>
            <person name="Cochrane G."/>
            <person name="Meng A."/>
            <person name="Brown T."/>
            <person name="Cohen L."/>
        </authorList>
    </citation>
    <scope>NUCLEOTIDE SEQUENCE</scope>
    <source>
        <strain evidence="4">379</strain>
    </source>
</reference>
<proteinExistence type="predicted"/>
<feature type="transmembrane region" description="Helical" evidence="3">
    <location>
        <begin position="58"/>
        <end position="79"/>
    </location>
</feature>
<evidence type="ECO:0000256" key="2">
    <source>
        <dbReference type="SAM" id="MobiDB-lite"/>
    </source>
</evidence>
<feature type="coiled-coil region" evidence="1">
    <location>
        <begin position="311"/>
        <end position="342"/>
    </location>
</feature>
<keyword evidence="3" id="KW-1133">Transmembrane helix</keyword>
<accession>A0A7S3WHW5</accession>
<dbReference type="Gene3D" id="1.20.58.390">
    <property type="entry name" value="Neurotransmitter-gated ion-channel transmembrane domain"/>
    <property type="match status" value="1"/>
</dbReference>
<evidence type="ECO:0000256" key="3">
    <source>
        <dbReference type="SAM" id="Phobius"/>
    </source>
</evidence>
<dbReference type="InterPro" id="IPR038050">
    <property type="entry name" value="Neuro_actylchol_rec"/>
</dbReference>
<feature type="transmembrane region" description="Helical" evidence="3">
    <location>
        <begin position="122"/>
        <end position="144"/>
    </location>
</feature>
<feature type="region of interest" description="Disordered" evidence="2">
    <location>
        <begin position="264"/>
        <end position="298"/>
    </location>
</feature>